<evidence type="ECO:0000313" key="4">
    <source>
        <dbReference type="Proteomes" id="UP001519887"/>
    </source>
</evidence>
<keyword evidence="2" id="KW-0812">Transmembrane</keyword>
<proteinExistence type="predicted"/>
<evidence type="ECO:0000313" key="3">
    <source>
        <dbReference type="EMBL" id="MBW7461686.1"/>
    </source>
</evidence>
<dbReference type="Proteomes" id="UP001519887">
    <property type="component" value="Unassembled WGS sequence"/>
</dbReference>
<comment type="caution">
    <text evidence="3">The sequence shown here is derived from an EMBL/GenBank/DDBJ whole genome shotgun (WGS) entry which is preliminary data.</text>
</comment>
<protein>
    <submittedName>
        <fullName evidence="3">Uncharacterized protein</fullName>
    </submittedName>
</protein>
<feature type="compositionally biased region" description="Polar residues" evidence="1">
    <location>
        <begin position="64"/>
        <end position="73"/>
    </location>
</feature>
<feature type="region of interest" description="Disordered" evidence="1">
    <location>
        <begin position="51"/>
        <end position="73"/>
    </location>
</feature>
<accession>A0ABS7CMC3</accession>
<keyword evidence="2" id="KW-0472">Membrane</keyword>
<dbReference type="EMBL" id="JAHZIK010003175">
    <property type="protein sequence ID" value="MBW7461686.1"/>
    <property type="molecule type" value="Genomic_DNA"/>
</dbReference>
<sequence length="73" mass="7970">MNKRPFLFGLGVGIIIGALLLQLMIVGERQASGLDSFQKEDAGEKLYTQSELDEQLDSEREKLQAQQGSSGSV</sequence>
<keyword evidence="2" id="KW-1133">Transmembrane helix</keyword>
<organism evidence="3 4">
    <name type="scientific">Paenibacillus sepulcri</name>
    <dbReference type="NCBI Taxonomy" id="359917"/>
    <lineage>
        <taxon>Bacteria</taxon>
        <taxon>Bacillati</taxon>
        <taxon>Bacillota</taxon>
        <taxon>Bacilli</taxon>
        <taxon>Bacillales</taxon>
        <taxon>Paenibacillaceae</taxon>
        <taxon>Paenibacillus</taxon>
    </lineage>
</organism>
<feature type="non-terminal residue" evidence="3">
    <location>
        <position position="73"/>
    </location>
</feature>
<gene>
    <name evidence="3" type="ORF">K0U00_47290</name>
</gene>
<name>A0ABS7CMC3_9BACL</name>
<keyword evidence="4" id="KW-1185">Reference proteome</keyword>
<reference evidence="3 4" key="1">
    <citation type="submission" date="2021-07" db="EMBL/GenBank/DDBJ databases">
        <title>Paenibacillus radiodurans sp. nov., isolated from the southeastern edge of Tengger Desert.</title>
        <authorList>
            <person name="Zhang G."/>
        </authorList>
    </citation>
    <scope>NUCLEOTIDE SEQUENCE [LARGE SCALE GENOMIC DNA]</scope>
    <source>
        <strain evidence="3 4">CCM 7311</strain>
    </source>
</reference>
<evidence type="ECO:0000256" key="1">
    <source>
        <dbReference type="SAM" id="MobiDB-lite"/>
    </source>
</evidence>
<feature type="transmembrane region" description="Helical" evidence="2">
    <location>
        <begin position="6"/>
        <end position="26"/>
    </location>
</feature>
<evidence type="ECO:0000256" key="2">
    <source>
        <dbReference type="SAM" id="Phobius"/>
    </source>
</evidence>